<dbReference type="EMBL" id="BLPG01000001">
    <property type="protein sequence ID" value="GFJ95230.1"/>
    <property type="molecule type" value="Genomic_DNA"/>
</dbReference>
<evidence type="ECO:0000313" key="1">
    <source>
        <dbReference type="EMBL" id="GFJ95230.1"/>
    </source>
</evidence>
<sequence length="213" mass="24089">MRRARPPRTSRFVYYIPVLRGRTRDNPAGVIRRRSVNGIAVDEAFTRNLVWEPTHALHASDIGRSDRDYTQITAAEAEAFVQRVTAKLGRYITEPSPGVPLRINIDDATAHEGPSYHYRGEPFSGSLLRIDDTGAVIEMIPVRDGVVHGIVREWFPDSTQRSQTTMRDGVPAGTAYTWHPNGQLAEAREFDDDGHVVRTRQWTENGRVLRFPL</sequence>
<name>A0A6V8LI46_9ACTN</name>
<dbReference type="AlphaFoldDB" id="A0A6V8LI46"/>
<organism evidence="1 2">
    <name type="scientific">Phytohabitans rumicis</name>
    <dbReference type="NCBI Taxonomy" id="1076125"/>
    <lineage>
        <taxon>Bacteria</taxon>
        <taxon>Bacillati</taxon>
        <taxon>Actinomycetota</taxon>
        <taxon>Actinomycetes</taxon>
        <taxon>Micromonosporales</taxon>
        <taxon>Micromonosporaceae</taxon>
    </lineage>
</organism>
<evidence type="ECO:0008006" key="3">
    <source>
        <dbReference type="Google" id="ProtNLM"/>
    </source>
</evidence>
<evidence type="ECO:0000313" key="2">
    <source>
        <dbReference type="Proteomes" id="UP000482960"/>
    </source>
</evidence>
<dbReference type="SUPFAM" id="SSF82185">
    <property type="entry name" value="Histone H3 K4-specific methyltransferase SET7/9 N-terminal domain"/>
    <property type="match status" value="1"/>
</dbReference>
<gene>
    <name evidence="1" type="ORF">Prum_088720</name>
</gene>
<comment type="caution">
    <text evidence="1">The sequence shown here is derived from an EMBL/GenBank/DDBJ whole genome shotgun (WGS) entry which is preliminary data.</text>
</comment>
<reference evidence="1 2" key="2">
    <citation type="submission" date="2020-03" db="EMBL/GenBank/DDBJ databases">
        <authorList>
            <person name="Ichikawa N."/>
            <person name="Kimura A."/>
            <person name="Kitahashi Y."/>
            <person name="Uohara A."/>
        </authorList>
    </citation>
    <scope>NUCLEOTIDE SEQUENCE [LARGE SCALE GENOMIC DNA]</scope>
    <source>
        <strain evidence="1 2">NBRC 108638</strain>
    </source>
</reference>
<proteinExistence type="predicted"/>
<protein>
    <recommendedName>
        <fullName evidence="3">Toxin-antitoxin system YwqK family antitoxin</fullName>
    </recommendedName>
</protein>
<accession>A0A6V8LI46</accession>
<keyword evidence="2" id="KW-1185">Reference proteome</keyword>
<dbReference type="Gene3D" id="2.20.110.10">
    <property type="entry name" value="Histone H3 K4-specific methyltransferase SET7/9 N-terminal domain"/>
    <property type="match status" value="1"/>
</dbReference>
<dbReference type="Proteomes" id="UP000482960">
    <property type="component" value="Unassembled WGS sequence"/>
</dbReference>
<reference evidence="1 2" key="1">
    <citation type="submission" date="2020-03" db="EMBL/GenBank/DDBJ databases">
        <title>Whole genome shotgun sequence of Phytohabitans rumicis NBRC 108638.</title>
        <authorList>
            <person name="Komaki H."/>
            <person name="Tamura T."/>
        </authorList>
    </citation>
    <scope>NUCLEOTIDE SEQUENCE [LARGE SCALE GENOMIC DNA]</scope>
    <source>
        <strain evidence="1 2">NBRC 108638</strain>
    </source>
</reference>